<dbReference type="EMBL" id="CM037012">
    <property type="protein sequence ID" value="KAH7690233.1"/>
    <property type="molecule type" value="Genomic_DNA"/>
</dbReference>
<dbReference type="Proteomes" id="UP000827976">
    <property type="component" value="Chromosome 2"/>
</dbReference>
<evidence type="ECO:0000313" key="2">
    <source>
        <dbReference type="Proteomes" id="UP000827976"/>
    </source>
</evidence>
<protein>
    <submittedName>
        <fullName evidence="1">Thioredoxin-like fold-containing protein</fullName>
    </submittedName>
</protein>
<reference evidence="2" key="1">
    <citation type="journal article" date="2022" name="Nat. Commun.">
        <title>Chromosome evolution and the genetic basis of agronomically important traits in greater yam.</title>
        <authorList>
            <person name="Bredeson J.V."/>
            <person name="Lyons J.B."/>
            <person name="Oniyinde I.O."/>
            <person name="Okereke N.R."/>
            <person name="Kolade O."/>
            <person name="Nnabue I."/>
            <person name="Nwadili C.O."/>
            <person name="Hribova E."/>
            <person name="Parker M."/>
            <person name="Nwogha J."/>
            <person name="Shu S."/>
            <person name="Carlson J."/>
            <person name="Kariba R."/>
            <person name="Muthemba S."/>
            <person name="Knop K."/>
            <person name="Barton G.J."/>
            <person name="Sherwood A.V."/>
            <person name="Lopez-Montes A."/>
            <person name="Asiedu R."/>
            <person name="Jamnadass R."/>
            <person name="Muchugi A."/>
            <person name="Goodstein D."/>
            <person name="Egesi C.N."/>
            <person name="Featherston J."/>
            <person name="Asfaw A."/>
            <person name="Simpson G.G."/>
            <person name="Dolezel J."/>
            <person name="Hendre P.S."/>
            <person name="Van Deynze A."/>
            <person name="Kumar P.L."/>
            <person name="Obidiegwu J.E."/>
            <person name="Bhattacharjee R."/>
            <person name="Rokhsar D.S."/>
        </authorList>
    </citation>
    <scope>NUCLEOTIDE SEQUENCE [LARGE SCALE GENOMIC DNA]</scope>
    <source>
        <strain evidence="2">cv. TDa95/00328</strain>
    </source>
</reference>
<gene>
    <name evidence="1" type="ORF">IHE45_02G033600</name>
</gene>
<accession>A0ACB7WPT3</accession>
<organism evidence="1 2">
    <name type="scientific">Dioscorea alata</name>
    <name type="common">Purple yam</name>
    <dbReference type="NCBI Taxonomy" id="55571"/>
    <lineage>
        <taxon>Eukaryota</taxon>
        <taxon>Viridiplantae</taxon>
        <taxon>Streptophyta</taxon>
        <taxon>Embryophyta</taxon>
        <taxon>Tracheophyta</taxon>
        <taxon>Spermatophyta</taxon>
        <taxon>Magnoliopsida</taxon>
        <taxon>Liliopsida</taxon>
        <taxon>Dioscoreales</taxon>
        <taxon>Dioscoreaceae</taxon>
        <taxon>Dioscorea</taxon>
    </lineage>
</organism>
<comment type="caution">
    <text evidence="1">The sequence shown here is derived from an EMBL/GenBank/DDBJ whole genome shotgun (WGS) entry which is preliminary data.</text>
</comment>
<evidence type="ECO:0000313" key="1">
    <source>
        <dbReference type="EMBL" id="KAH7690233.1"/>
    </source>
</evidence>
<keyword evidence="2" id="KW-1185">Reference proteome</keyword>
<proteinExistence type="predicted"/>
<name>A0ACB7WPT3_DIOAL</name>
<sequence>MAVSGRTGLDPNRRASLQLCLHLGGVPFHPQSAARSEPQSEVQEPPSSLPLGGVPFFAVSSSNQNGIFFHE</sequence>